<dbReference type="SUPFAM" id="SSF51726">
    <property type="entry name" value="UROD/MetE-like"/>
    <property type="match status" value="1"/>
</dbReference>
<gene>
    <name evidence="2" type="ORF">S01H4_37323</name>
</gene>
<name>X1D2J1_9ZZZZ</name>
<dbReference type="InterPro" id="IPR052024">
    <property type="entry name" value="Methanogen_methyltrans"/>
</dbReference>
<dbReference type="PANTHER" id="PTHR47099:SF1">
    <property type="entry name" value="METHYLCOBAMIDE:COM METHYLTRANSFERASE MTBA"/>
    <property type="match status" value="1"/>
</dbReference>
<accession>X1D2J1</accession>
<dbReference type="EMBL" id="BART01020039">
    <property type="protein sequence ID" value="GAG99342.1"/>
    <property type="molecule type" value="Genomic_DNA"/>
</dbReference>
<feature type="non-terminal residue" evidence="2">
    <location>
        <position position="1"/>
    </location>
</feature>
<protein>
    <recommendedName>
        <fullName evidence="1">Uroporphyrinogen decarboxylase (URO-D) domain-containing protein</fullName>
    </recommendedName>
</protein>
<sequence length="291" mass="32705">PIIKNPHDVYSIKKPAKDNRVYKRVFDTLSFFEKETGFQIPVGATDPQGPLDVASLIWNNNDFLTACILNKKEVHHLLNIITEAFIEFYTMQYEILKNPAFPVHSFPLIDSNDGISVSDDETILLSPGLFEEFGLPYLNRISDAFGGLYYHCCGDFGHVLDKILKIKGLRAINGHLSPKEFKPEYIRKVLSKGVGLFLGISDREVGWNDSNIWSSDKVMDIYENYYISNAIIESKGKGIVLVGYGSYFGYIDELADSGDDLLVGTGGHTIDKSPLVNVSVEEKNRNFDHKI</sequence>
<comment type="caution">
    <text evidence="2">The sequence shown here is derived from an EMBL/GenBank/DDBJ whole genome shotgun (WGS) entry which is preliminary data.</text>
</comment>
<dbReference type="InterPro" id="IPR038071">
    <property type="entry name" value="UROD/MetE-like_sf"/>
</dbReference>
<evidence type="ECO:0000259" key="1">
    <source>
        <dbReference type="Pfam" id="PF01208"/>
    </source>
</evidence>
<organism evidence="2">
    <name type="scientific">marine sediment metagenome</name>
    <dbReference type="NCBI Taxonomy" id="412755"/>
    <lineage>
        <taxon>unclassified sequences</taxon>
        <taxon>metagenomes</taxon>
        <taxon>ecological metagenomes</taxon>
    </lineage>
</organism>
<feature type="domain" description="Uroporphyrinogen decarboxylase (URO-D)" evidence="1">
    <location>
        <begin position="2"/>
        <end position="94"/>
    </location>
</feature>
<evidence type="ECO:0000313" key="2">
    <source>
        <dbReference type="EMBL" id="GAG99342.1"/>
    </source>
</evidence>
<proteinExistence type="predicted"/>
<dbReference type="GO" id="GO:0004853">
    <property type="term" value="F:uroporphyrinogen decarboxylase activity"/>
    <property type="evidence" value="ECO:0007669"/>
    <property type="project" value="InterPro"/>
</dbReference>
<dbReference type="GO" id="GO:0006779">
    <property type="term" value="P:porphyrin-containing compound biosynthetic process"/>
    <property type="evidence" value="ECO:0007669"/>
    <property type="project" value="InterPro"/>
</dbReference>
<reference evidence="2" key="1">
    <citation type="journal article" date="2014" name="Front. Microbiol.">
        <title>High frequency of phylogenetically diverse reductive dehalogenase-homologous genes in deep subseafloor sedimentary metagenomes.</title>
        <authorList>
            <person name="Kawai M."/>
            <person name="Futagami T."/>
            <person name="Toyoda A."/>
            <person name="Takaki Y."/>
            <person name="Nishi S."/>
            <person name="Hori S."/>
            <person name="Arai W."/>
            <person name="Tsubouchi T."/>
            <person name="Morono Y."/>
            <person name="Uchiyama I."/>
            <person name="Ito T."/>
            <person name="Fujiyama A."/>
            <person name="Inagaki F."/>
            <person name="Takami H."/>
        </authorList>
    </citation>
    <scope>NUCLEOTIDE SEQUENCE</scope>
    <source>
        <strain evidence="2">Expedition CK06-06</strain>
    </source>
</reference>
<dbReference type="Gene3D" id="3.20.20.210">
    <property type="match status" value="1"/>
</dbReference>
<dbReference type="Pfam" id="PF01208">
    <property type="entry name" value="URO-D"/>
    <property type="match status" value="1"/>
</dbReference>
<dbReference type="AlphaFoldDB" id="X1D2J1"/>
<dbReference type="PANTHER" id="PTHR47099">
    <property type="entry name" value="METHYLCOBAMIDE:COM METHYLTRANSFERASE MTBA"/>
    <property type="match status" value="1"/>
</dbReference>
<dbReference type="InterPro" id="IPR000257">
    <property type="entry name" value="Uroporphyrinogen_deCOase"/>
</dbReference>